<protein>
    <submittedName>
        <fullName evidence="2">Uncharacterized protein</fullName>
    </submittedName>
</protein>
<comment type="caution">
    <text evidence="2">The sequence shown here is derived from an EMBL/GenBank/DDBJ whole genome shotgun (WGS) entry which is preliminary data.</text>
</comment>
<dbReference type="AlphaFoldDB" id="A0A9J6BZZ9"/>
<keyword evidence="3" id="KW-1185">Reference proteome</keyword>
<keyword evidence="1" id="KW-1133">Transmembrane helix</keyword>
<dbReference type="Proteomes" id="UP001107558">
    <property type="component" value="Chromosome 2"/>
</dbReference>
<keyword evidence="1" id="KW-0812">Transmembrane</keyword>
<organism evidence="2 3">
    <name type="scientific">Polypedilum vanderplanki</name>
    <name type="common">Sleeping chironomid midge</name>
    <dbReference type="NCBI Taxonomy" id="319348"/>
    <lineage>
        <taxon>Eukaryota</taxon>
        <taxon>Metazoa</taxon>
        <taxon>Ecdysozoa</taxon>
        <taxon>Arthropoda</taxon>
        <taxon>Hexapoda</taxon>
        <taxon>Insecta</taxon>
        <taxon>Pterygota</taxon>
        <taxon>Neoptera</taxon>
        <taxon>Endopterygota</taxon>
        <taxon>Diptera</taxon>
        <taxon>Nematocera</taxon>
        <taxon>Chironomoidea</taxon>
        <taxon>Chironomidae</taxon>
        <taxon>Chironominae</taxon>
        <taxon>Polypedilum</taxon>
        <taxon>Polypedilum</taxon>
    </lineage>
</organism>
<name>A0A9J6BZZ9_POLVA</name>
<dbReference type="EMBL" id="JADBJN010000002">
    <property type="protein sequence ID" value="KAG5675476.1"/>
    <property type="molecule type" value="Genomic_DNA"/>
</dbReference>
<evidence type="ECO:0000256" key="1">
    <source>
        <dbReference type="SAM" id="Phobius"/>
    </source>
</evidence>
<accession>A0A9J6BZZ9</accession>
<keyword evidence="1" id="KW-0472">Membrane</keyword>
<sequence>MKTSQYLFGLVIFALVFALKFLLCIGRKLCEESRRNKMRIRNVEESENNDVIDTIMRSSNNQKKVDVLPKYHEIFEENLPTYNQVMKNSQSY</sequence>
<proteinExistence type="predicted"/>
<feature type="transmembrane region" description="Helical" evidence="1">
    <location>
        <begin position="6"/>
        <end position="25"/>
    </location>
</feature>
<evidence type="ECO:0000313" key="2">
    <source>
        <dbReference type="EMBL" id="KAG5675476.1"/>
    </source>
</evidence>
<reference evidence="2" key="1">
    <citation type="submission" date="2021-03" db="EMBL/GenBank/DDBJ databases">
        <title>Chromosome level genome of the anhydrobiotic midge Polypedilum vanderplanki.</title>
        <authorList>
            <person name="Yoshida Y."/>
            <person name="Kikawada T."/>
            <person name="Gusev O."/>
        </authorList>
    </citation>
    <scope>NUCLEOTIDE SEQUENCE</scope>
    <source>
        <strain evidence="2">NIAS01</strain>
        <tissue evidence="2">Whole body or cell culture</tissue>
    </source>
</reference>
<gene>
    <name evidence="2" type="ORF">PVAND_005377</name>
</gene>
<evidence type="ECO:0000313" key="3">
    <source>
        <dbReference type="Proteomes" id="UP001107558"/>
    </source>
</evidence>